<dbReference type="Proteomes" id="UP000326178">
    <property type="component" value="Chromosome"/>
</dbReference>
<dbReference type="Gene3D" id="3.90.1300.10">
    <property type="entry name" value="Amidase signature (AS) domain"/>
    <property type="match status" value="1"/>
</dbReference>
<dbReference type="InterPro" id="IPR000120">
    <property type="entry name" value="Amidase"/>
</dbReference>
<evidence type="ECO:0000256" key="2">
    <source>
        <dbReference type="SAM" id="MobiDB-lite"/>
    </source>
</evidence>
<sequence>MRRPDAAAAAAALPDAAVLPDATATAAAVRDGDSDAREVTEQAIARIGRLDPGIGAVLHTRFEAALDEVAAGLPDGPLRGVPMLVKDLGTEVAGLPATGGSRLFAEGTARRDSELVARYRRAGAVVLGTTNTPELGLNASTEPVLSGPTRNPWDPTRSPGGSSGGSAAAVAAGMVPVAHASDGGGSIRIPAAACGLFGLKPSRGRVSPAPRPTTLAGLVSVHHALTMTVRDSALLLDVAAGPLPGDAYAAPAPAAPFAELAARPPGRLRIGLLTALPDGPDVHPDCADAARAAAVLCERLGHHVTETTARYRPDDVGRTSGVLMGADLVAQIDARLAELGRPLADDDIEPFTRLLYDTYRTLPAADVSRALRRAQEIGWEVGAAFAGTDVLLSPALARPTPPLGTLDTTDPESVYRHASVHSAFTSVYNVTGMPAMSVPFGHDGDGLPLGVQFAAPLGGEGLLLALAAQLEEAAPWGPPPPR</sequence>
<feature type="region of interest" description="Disordered" evidence="2">
    <location>
        <begin position="136"/>
        <end position="167"/>
    </location>
</feature>
<dbReference type="PANTHER" id="PTHR11895">
    <property type="entry name" value="TRANSAMIDASE"/>
    <property type="match status" value="1"/>
</dbReference>
<dbReference type="PROSITE" id="PS00571">
    <property type="entry name" value="AMIDASES"/>
    <property type="match status" value="1"/>
</dbReference>
<dbReference type="OrthoDB" id="5175573at2"/>
<dbReference type="InterPro" id="IPR020556">
    <property type="entry name" value="Amidase_CS"/>
</dbReference>
<dbReference type="InterPro" id="IPR036928">
    <property type="entry name" value="AS_sf"/>
</dbReference>
<evidence type="ECO:0000259" key="3">
    <source>
        <dbReference type="Pfam" id="PF01425"/>
    </source>
</evidence>
<comment type="similarity">
    <text evidence="1">Belongs to the amidase family.</text>
</comment>
<dbReference type="InterPro" id="IPR023631">
    <property type="entry name" value="Amidase_dom"/>
</dbReference>
<dbReference type="EMBL" id="CP023702">
    <property type="protein sequence ID" value="QEU71057.1"/>
    <property type="molecule type" value="Genomic_DNA"/>
</dbReference>
<name>A0A5J6F4V8_9ACTN</name>
<evidence type="ECO:0000313" key="4">
    <source>
        <dbReference type="EMBL" id="QEU71057.1"/>
    </source>
</evidence>
<dbReference type="RefSeq" id="WP_150486415.1">
    <property type="nucleotide sequence ID" value="NZ_BMUV01000017.1"/>
</dbReference>
<dbReference type="SUPFAM" id="SSF75304">
    <property type="entry name" value="Amidase signature (AS) enzymes"/>
    <property type="match status" value="1"/>
</dbReference>
<dbReference type="AlphaFoldDB" id="A0A5J6F4V8"/>
<organism evidence="4 5">
    <name type="scientific">Streptomyces nitrosporeus</name>
    <dbReference type="NCBI Taxonomy" id="28894"/>
    <lineage>
        <taxon>Bacteria</taxon>
        <taxon>Bacillati</taxon>
        <taxon>Actinomycetota</taxon>
        <taxon>Actinomycetes</taxon>
        <taxon>Kitasatosporales</taxon>
        <taxon>Streptomycetaceae</taxon>
        <taxon>Streptomyces</taxon>
    </lineage>
</organism>
<keyword evidence="5" id="KW-1185">Reference proteome</keyword>
<dbReference type="Pfam" id="PF01425">
    <property type="entry name" value="Amidase"/>
    <property type="match status" value="1"/>
</dbReference>
<accession>A0A5J6F4V8</accession>
<protein>
    <submittedName>
        <fullName evidence="4">Amidase</fullName>
    </submittedName>
</protein>
<reference evidence="4 5" key="1">
    <citation type="submission" date="2017-09" db="EMBL/GenBank/DDBJ databases">
        <authorList>
            <person name="Lee N."/>
            <person name="Cho B.-K."/>
        </authorList>
    </citation>
    <scope>NUCLEOTIDE SEQUENCE [LARGE SCALE GENOMIC DNA]</scope>
    <source>
        <strain evidence="4 5">ATCC 12769</strain>
    </source>
</reference>
<evidence type="ECO:0000256" key="1">
    <source>
        <dbReference type="ARBA" id="ARBA00009199"/>
    </source>
</evidence>
<dbReference type="GO" id="GO:0003824">
    <property type="term" value="F:catalytic activity"/>
    <property type="evidence" value="ECO:0007669"/>
    <property type="project" value="InterPro"/>
</dbReference>
<dbReference type="KEGG" id="snk:CP967_02950"/>
<dbReference type="PANTHER" id="PTHR11895:SF7">
    <property type="entry name" value="GLUTAMYL-TRNA(GLN) AMIDOTRANSFERASE SUBUNIT A, MITOCHONDRIAL"/>
    <property type="match status" value="1"/>
</dbReference>
<proteinExistence type="inferred from homology"/>
<gene>
    <name evidence="4" type="ORF">CP967_02950</name>
</gene>
<evidence type="ECO:0000313" key="5">
    <source>
        <dbReference type="Proteomes" id="UP000326178"/>
    </source>
</evidence>
<feature type="domain" description="Amidase" evidence="3">
    <location>
        <begin position="38"/>
        <end position="464"/>
    </location>
</feature>